<sequence length="98" mass="11404">MCVTLDPHMSLCNSRQHSELVNLGIKVHQSQVKDNCLYPGNEKSLVNNNDRDDKIQEIRFEPSNSHVRRIHLCEISLLKRSQIKFDLSRVDDVYIRAT</sequence>
<dbReference type="EMBL" id="JBBNAG010000003">
    <property type="protein sequence ID" value="KAK9148592.1"/>
    <property type="molecule type" value="Genomic_DNA"/>
</dbReference>
<evidence type="ECO:0000313" key="2">
    <source>
        <dbReference type="Proteomes" id="UP001419268"/>
    </source>
</evidence>
<gene>
    <name evidence="1" type="ORF">Scep_007349</name>
</gene>
<proteinExistence type="predicted"/>
<organism evidence="1 2">
    <name type="scientific">Stephania cephalantha</name>
    <dbReference type="NCBI Taxonomy" id="152367"/>
    <lineage>
        <taxon>Eukaryota</taxon>
        <taxon>Viridiplantae</taxon>
        <taxon>Streptophyta</taxon>
        <taxon>Embryophyta</taxon>
        <taxon>Tracheophyta</taxon>
        <taxon>Spermatophyta</taxon>
        <taxon>Magnoliopsida</taxon>
        <taxon>Ranunculales</taxon>
        <taxon>Menispermaceae</taxon>
        <taxon>Menispermoideae</taxon>
        <taxon>Cissampelideae</taxon>
        <taxon>Stephania</taxon>
    </lineage>
</organism>
<comment type="caution">
    <text evidence="1">The sequence shown here is derived from an EMBL/GenBank/DDBJ whole genome shotgun (WGS) entry which is preliminary data.</text>
</comment>
<dbReference type="Proteomes" id="UP001419268">
    <property type="component" value="Unassembled WGS sequence"/>
</dbReference>
<evidence type="ECO:0000313" key="1">
    <source>
        <dbReference type="EMBL" id="KAK9148592.1"/>
    </source>
</evidence>
<protein>
    <submittedName>
        <fullName evidence="1">Uncharacterized protein</fullName>
    </submittedName>
</protein>
<name>A0AAP0KCC6_9MAGN</name>
<accession>A0AAP0KCC6</accession>
<dbReference type="AlphaFoldDB" id="A0AAP0KCC6"/>
<reference evidence="1 2" key="1">
    <citation type="submission" date="2024-01" db="EMBL/GenBank/DDBJ databases">
        <title>Genome assemblies of Stephania.</title>
        <authorList>
            <person name="Yang L."/>
        </authorList>
    </citation>
    <scope>NUCLEOTIDE SEQUENCE [LARGE SCALE GENOMIC DNA]</scope>
    <source>
        <strain evidence="1">JXDWG</strain>
        <tissue evidence="1">Leaf</tissue>
    </source>
</reference>
<keyword evidence="2" id="KW-1185">Reference proteome</keyword>